<comment type="caution">
    <text evidence="2">The sequence shown here is derived from an EMBL/GenBank/DDBJ whole genome shotgun (WGS) entry which is preliminary data.</text>
</comment>
<evidence type="ECO:0000313" key="3">
    <source>
        <dbReference type="Proteomes" id="UP001217089"/>
    </source>
</evidence>
<evidence type="ECO:0000256" key="1">
    <source>
        <dbReference type="SAM" id="MobiDB-lite"/>
    </source>
</evidence>
<feature type="compositionally biased region" description="Polar residues" evidence="1">
    <location>
        <begin position="17"/>
        <end position="28"/>
    </location>
</feature>
<organism evidence="2 3">
    <name type="scientific">Tegillarca granosa</name>
    <name type="common">Malaysian cockle</name>
    <name type="synonym">Anadara granosa</name>
    <dbReference type="NCBI Taxonomy" id="220873"/>
    <lineage>
        <taxon>Eukaryota</taxon>
        <taxon>Metazoa</taxon>
        <taxon>Spiralia</taxon>
        <taxon>Lophotrochozoa</taxon>
        <taxon>Mollusca</taxon>
        <taxon>Bivalvia</taxon>
        <taxon>Autobranchia</taxon>
        <taxon>Pteriomorphia</taxon>
        <taxon>Arcoida</taxon>
        <taxon>Arcoidea</taxon>
        <taxon>Arcidae</taxon>
        <taxon>Tegillarca</taxon>
    </lineage>
</organism>
<evidence type="ECO:0000313" key="2">
    <source>
        <dbReference type="EMBL" id="KAJ8300398.1"/>
    </source>
</evidence>
<sequence length="62" mass="7247">MLPAVNDDSTDFEAQEMNENNLAATKTVNSKRKKRTQNRREIMKNVQGRTTMSKSWIKNFRS</sequence>
<dbReference type="Proteomes" id="UP001217089">
    <property type="component" value="Unassembled WGS sequence"/>
</dbReference>
<reference evidence="2 3" key="1">
    <citation type="submission" date="2022-12" db="EMBL/GenBank/DDBJ databases">
        <title>Chromosome-level genome of Tegillarca granosa.</title>
        <authorList>
            <person name="Kim J."/>
        </authorList>
    </citation>
    <scope>NUCLEOTIDE SEQUENCE [LARGE SCALE GENOMIC DNA]</scope>
    <source>
        <strain evidence="2">Teg-2019</strain>
        <tissue evidence="2">Adductor muscle</tissue>
    </source>
</reference>
<keyword evidence="3" id="KW-1185">Reference proteome</keyword>
<gene>
    <name evidence="2" type="ORF">KUTeg_021917</name>
</gene>
<feature type="region of interest" description="Disordered" evidence="1">
    <location>
        <begin position="1"/>
        <end position="37"/>
    </location>
</feature>
<dbReference type="EMBL" id="JARBDR010000919">
    <property type="protein sequence ID" value="KAJ8300398.1"/>
    <property type="molecule type" value="Genomic_DNA"/>
</dbReference>
<accession>A0ABQ9E4R2</accession>
<protein>
    <submittedName>
        <fullName evidence="2">Uncharacterized protein</fullName>
    </submittedName>
</protein>
<proteinExistence type="predicted"/>
<name>A0ABQ9E4R2_TEGGR</name>